<dbReference type="InterPro" id="IPR013249">
    <property type="entry name" value="RNA_pol_sigma70_r4_t2"/>
</dbReference>
<dbReference type="InterPro" id="IPR013324">
    <property type="entry name" value="RNA_pol_sigma_r3/r4-like"/>
</dbReference>
<keyword evidence="3 6" id="KW-0731">Sigma factor</keyword>
<dbReference type="GO" id="GO:0006950">
    <property type="term" value="P:response to stress"/>
    <property type="evidence" value="ECO:0007669"/>
    <property type="project" value="UniProtKB-ARBA"/>
</dbReference>
<dbReference type="AlphaFoldDB" id="A0A646KL15"/>
<dbReference type="PANTHER" id="PTHR43133">
    <property type="entry name" value="RNA POLYMERASE ECF-TYPE SIGMA FACTO"/>
    <property type="match status" value="1"/>
</dbReference>
<keyword evidence="10" id="KW-1185">Reference proteome</keyword>
<keyword evidence="4 6" id="KW-0238">DNA-binding</keyword>
<evidence type="ECO:0000256" key="6">
    <source>
        <dbReference type="RuleBase" id="RU000716"/>
    </source>
</evidence>
<reference evidence="9 10" key="1">
    <citation type="submission" date="2019-05" db="EMBL/GenBank/DDBJ databases">
        <title>Comparative genomics and metabolomics analyses of clavulanic acid producing Streptomyces species provides insight into specialized metabolism and evolution of beta-lactam biosynthetic gene clusters.</title>
        <authorList>
            <person name="Moore M.A."/>
            <person name="Cruz-Morales P."/>
            <person name="Barona Gomez F."/>
            <person name="Kapil T."/>
        </authorList>
    </citation>
    <scope>NUCLEOTIDE SEQUENCE [LARGE SCALE GENOMIC DNA]</scope>
    <source>
        <strain evidence="9 10">NRRL 5741</strain>
    </source>
</reference>
<dbReference type="OrthoDB" id="3821507at2"/>
<dbReference type="Pfam" id="PF04542">
    <property type="entry name" value="Sigma70_r2"/>
    <property type="match status" value="1"/>
</dbReference>
<evidence type="ECO:0000313" key="9">
    <source>
        <dbReference type="EMBL" id="MQT03004.1"/>
    </source>
</evidence>
<dbReference type="EMBL" id="VCLA01000160">
    <property type="protein sequence ID" value="MQT03004.1"/>
    <property type="molecule type" value="Genomic_DNA"/>
</dbReference>
<proteinExistence type="inferred from homology"/>
<dbReference type="GO" id="GO:0003677">
    <property type="term" value="F:DNA binding"/>
    <property type="evidence" value="ECO:0007669"/>
    <property type="project" value="UniProtKB-KW"/>
</dbReference>
<dbReference type="InterPro" id="IPR036388">
    <property type="entry name" value="WH-like_DNA-bd_sf"/>
</dbReference>
<evidence type="ECO:0000256" key="4">
    <source>
        <dbReference type="ARBA" id="ARBA00023125"/>
    </source>
</evidence>
<organism evidence="9 10">
    <name type="scientific">Streptomyces jumonjinensis</name>
    <dbReference type="NCBI Taxonomy" id="1945"/>
    <lineage>
        <taxon>Bacteria</taxon>
        <taxon>Bacillati</taxon>
        <taxon>Actinomycetota</taxon>
        <taxon>Actinomycetes</taxon>
        <taxon>Kitasatosporales</taxon>
        <taxon>Streptomycetaceae</taxon>
        <taxon>Streptomyces</taxon>
    </lineage>
</organism>
<dbReference type="InterPro" id="IPR007627">
    <property type="entry name" value="RNA_pol_sigma70_r2"/>
</dbReference>
<evidence type="ECO:0000313" key="10">
    <source>
        <dbReference type="Proteomes" id="UP000419138"/>
    </source>
</evidence>
<comment type="caution">
    <text evidence="9">The sequence shown here is derived from an EMBL/GenBank/DDBJ whole genome shotgun (WGS) entry which is preliminary data.</text>
</comment>
<dbReference type="CDD" id="cd06171">
    <property type="entry name" value="Sigma70_r4"/>
    <property type="match status" value="1"/>
</dbReference>
<dbReference type="SUPFAM" id="SSF88659">
    <property type="entry name" value="Sigma3 and sigma4 domains of RNA polymerase sigma factors"/>
    <property type="match status" value="1"/>
</dbReference>
<dbReference type="GO" id="GO:0016987">
    <property type="term" value="F:sigma factor activity"/>
    <property type="evidence" value="ECO:0007669"/>
    <property type="project" value="UniProtKB-KW"/>
</dbReference>
<dbReference type="GO" id="GO:0006352">
    <property type="term" value="P:DNA-templated transcription initiation"/>
    <property type="evidence" value="ECO:0007669"/>
    <property type="project" value="InterPro"/>
</dbReference>
<protein>
    <recommendedName>
        <fullName evidence="6">RNA polymerase sigma factor</fullName>
    </recommendedName>
</protein>
<evidence type="ECO:0000259" key="7">
    <source>
        <dbReference type="Pfam" id="PF04542"/>
    </source>
</evidence>
<accession>A0A646KL15</accession>
<gene>
    <name evidence="9" type="ORF">FF041_23290</name>
</gene>
<dbReference type="NCBIfam" id="TIGR02937">
    <property type="entry name" value="sigma70-ECF"/>
    <property type="match status" value="1"/>
</dbReference>
<feature type="domain" description="RNA polymerase sigma factor 70 region 4 type 2" evidence="8">
    <location>
        <begin position="156"/>
        <end position="207"/>
    </location>
</feature>
<comment type="similarity">
    <text evidence="1 6">Belongs to the sigma-70 factor family. ECF subfamily.</text>
</comment>
<dbReference type="PANTHER" id="PTHR43133:SF61">
    <property type="entry name" value="ECF RNA POLYMERASE SIGMA FACTOR SIGC"/>
    <property type="match status" value="1"/>
</dbReference>
<dbReference type="InterPro" id="IPR013325">
    <property type="entry name" value="RNA_pol_sigma_r2"/>
</dbReference>
<dbReference type="PROSITE" id="PS01063">
    <property type="entry name" value="SIGMA70_ECF"/>
    <property type="match status" value="1"/>
</dbReference>
<dbReference type="RefSeq" id="WP_153524575.1">
    <property type="nucleotide sequence ID" value="NZ_JBEPDZ010000002.1"/>
</dbReference>
<dbReference type="InterPro" id="IPR039425">
    <property type="entry name" value="RNA_pol_sigma-70-like"/>
</dbReference>
<dbReference type="InterPro" id="IPR014284">
    <property type="entry name" value="RNA_pol_sigma-70_dom"/>
</dbReference>
<dbReference type="SUPFAM" id="SSF88946">
    <property type="entry name" value="Sigma2 domain of RNA polymerase sigma factors"/>
    <property type="match status" value="1"/>
</dbReference>
<dbReference type="InterPro" id="IPR000838">
    <property type="entry name" value="RNA_pol_sigma70_ECF_CS"/>
</dbReference>
<keyword evidence="2 6" id="KW-0805">Transcription regulation</keyword>
<sequence length="220" mass="24102">MLSCPVADAVTPLRSLDGQDRDPVQDHTLTADRAPDRDAEITGWALAAGHGDRRAAELFVHATYDDVRRFVAHLTADIRCAEDLTQETYLRALPGLSRFAGRSCARSWLLTIARRVVVDRYRRAAARPRIADTADWLGAADRAIPRHLPGFEESVAFSDALRALEQGRQQAFLLTCVLGLSYAEAADALDCPVGTIRSRVARARRDLAEVWSEPGALVAA</sequence>
<evidence type="ECO:0000256" key="5">
    <source>
        <dbReference type="ARBA" id="ARBA00023163"/>
    </source>
</evidence>
<evidence type="ECO:0000256" key="3">
    <source>
        <dbReference type="ARBA" id="ARBA00023082"/>
    </source>
</evidence>
<dbReference type="Pfam" id="PF08281">
    <property type="entry name" value="Sigma70_r4_2"/>
    <property type="match status" value="1"/>
</dbReference>
<feature type="domain" description="RNA polymerase sigma-70 region 2" evidence="7">
    <location>
        <begin position="60"/>
        <end position="125"/>
    </location>
</feature>
<dbReference type="Gene3D" id="1.10.10.10">
    <property type="entry name" value="Winged helix-like DNA-binding domain superfamily/Winged helix DNA-binding domain"/>
    <property type="match status" value="1"/>
</dbReference>
<name>A0A646KL15_STRJU</name>
<evidence type="ECO:0000259" key="8">
    <source>
        <dbReference type="Pfam" id="PF08281"/>
    </source>
</evidence>
<evidence type="ECO:0000256" key="2">
    <source>
        <dbReference type="ARBA" id="ARBA00023015"/>
    </source>
</evidence>
<evidence type="ECO:0000256" key="1">
    <source>
        <dbReference type="ARBA" id="ARBA00010641"/>
    </source>
</evidence>
<dbReference type="Gene3D" id="1.10.1740.10">
    <property type="match status" value="1"/>
</dbReference>
<keyword evidence="5 6" id="KW-0804">Transcription</keyword>
<dbReference type="Proteomes" id="UP000419138">
    <property type="component" value="Unassembled WGS sequence"/>
</dbReference>